<dbReference type="SUPFAM" id="SSF50353">
    <property type="entry name" value="Cytokine"/>
    <property type="match status" value="1"/>
</dbReference>
<proteinExistence type="inferred from homology"/>
<evidence type="ECO:0000313" key="2">
    <source>
        <dbReference type="EMBL" id="VTJ63614.1"/>
    </source>
</evidence>
<gene>
    <name evidence="2" type="ORF">MONAX_5E046718</name>
</gene>
<sequence length="125" mass="13917">QAEGALKEPPHCSMLEAELEHRWDSLLAPLLVASQHIEAAIQSGTCDYLLGIKRLHRLYYNVGIGFHIQVLPDGPVGGLHANTSDNLLELSPVEQGIMSIFRVASRFFLNGKDQYFITILRIAHI</sequence>
<dbReference type="Proteomes" id="UP000335636">
    <property type="component" value="Unassembled WGS sequence"/>
</dbReference>
<dbReference type="AlphaFoldDB" id="A0A5E4B1R5"/>
<reference evidence="2" key="1">
    <citation type="submission" date="2019-04" db="EMBL/GenBank/DDBJ databases">
        <authorList>
            <person name="Alioto T."/>
            <person name="Alioto T."/>
        </authorList>
    </citation>
    <scope>NUCLEOTIDE SEQUENCE [LARGE SCALE GENOMIC DNA]</scope>
</reference>
<keyword evidence="3" id="KW-1185">Reference proteome</keyword>
<comment type="similarity">
    <text evidence="1">Belongs to the heparin-binding growth factors family.</text>
</comment>
<dbReference type="GO" id="GO:0008083">
    <property type="term" value="F:growth factor activity"/>
    <property type="evidence" value="ECO:0007669"/>
    <property type="project" value="InterPro"/>
</dbReference>
<accession>A0A5E4B1R5</accession>
<comment type="caution">
    <text evidence="2">The sequence shown here is derived from an EMBL/GenBank/DDBJ whole genome shotgun (WGS) entry which is preliminary data.</text>
</comment>
<feature type="non-terminal residue" evidence="2">
    <location>
        <position position="1"/>
    </location>
</feature>
<dbReference type="PANTHER" id="PTHR11486">
    <property type="entry name" value="FIBROBLAST GROWTH FACTOR"/>
    <property type="match status" value="1"/>
</dbReference>
<name>A0A5E4B1R5_MARMO</name>
<dbReference type="Gene3D" id="2.80.10.50">
    <property type="match status" value="1"/>
</dbReference>
<evidence type="ECO:0000313" key="3">
    <source>
        <dbReference type="Proteomes" id="UP000335636"/>
    </source>
</evidence>
<dbReference type="Pfam" id="PF00167">
    <property type="entry name" value="FGF"/>
    <property type="match status" value="1"/>
</dbReference>
<organism evidence="2 3">
    <name type="scientific">Marmota monax</name>
    <name type="common">Woodchuck</name>
    <dbReference type="NCBI Taxonomy" id="9995"/>
    <lineage>
        <taxon>Eukaryota</taxon>
        <taxon>Metazoa</taxon>
        <taxon>Chordata</taxon>
        <taxon>Craniata</taxon>
        <taxon>Vertebrata</taxon>
        <taxon>Euteleostomi</taxon>
        <taxon>Mammalia</taxon>
        <taxon>Eutheria</taxon>
        <taxon>Euarchontoglires</taxon>
        <taxon>Glires</taxon>
        <taxon>Rodentia</taxon>
        <taxon>Sciuromorpha</taxon>
        <taxon>Sciuridae</taxon>
        <taxon>Xerinae</taxon>
        <taxon>Marmotini</taxon>
        <taxon>Marmota</taxon>
    </lineage>
</organism>
<dbReference type="EMBL" id="CABDUW010000234">
    <property type="protein sequence ID" value="VTJ63614.1"/>
    <property type="molecule type" value="Genomic_DNA"/>
</dbReference>
<protein>
    <submittedName>
        <fullName evidence="2">Uncharacterized protein</fullName>
    </submittedName>
</protein>
<dbReference type="InterPro" id="IPR008996">
    <property type="entry name" value="IL1/FGF"/>
</dbReference>
<dbReference type="InterPro" id="IPR002209">
    <property type="entry name" value="Fibroblast_GF_fam"/>
</dbReference>
<evidence type="ECO:0000256" key="1">
    <source>
        <dbReference type="ARBA" id="ARBA00007936"/>
    </source>
</evidence>